<gene>
    <name evidence="1" type="ORF">XFLAVUS301_19510</name>
</gene>
<protein>
    <recommendedName>
        <fullName evidence="3">DUF488 domain-containing protein</fullName>
    </recommendedName>
</protein>
<accession>A0A9W6FLF2</accession>
<dbReference type="PIRSF" id="PIRSF024492">
    <property type="entry name" value="UCP024492"/>
    <property type="match status" value="1"/>
</dbReference>
<proteinExistence type="predicted"/>
<dbReference type="AlphaFoldDB" id="A0A9W6FLF2"/>
<evidence type="ECO:0008006" key="3">
    <source>
        <dbReference type="Google" id="ProtNLM"/>
    </source>
</evidence>
<sequence>MTGRPPHGMIPSMSSRKDPTALFTIGYEQSTPSAFQAALDEAKVGLLVDVRAVAASRRPGFSKTALAAGIAEHGVAYVHLRALGTPKEGRLAARSGDHDALMRIYDAHLATDPAKAALEELAGLAQGRRICLMCFERHVEGCHRLRLAQFLCERLDLDVTHLQPAPF</sequence>
<evidence type="ECO:0000313" key="2">
    <source>
        <dbReference type="Proteomes" id="UP001144397"/>
    </source>
</evidence>
<dbReference type="PANTHER" id="PTHR39337">
    <property type="entry name" value="BLR5642 PROTEIN"/>
    <property type="match status" value="1"/>
</dbReference>
<dbReference type="PANTHER" id="PTHR39337:SF1">
    <property type="entry name" value="BLR5642 PROTEIN"/>
    <property type="match status" value="1"/>
</dbReference>
<evidence type="ECO:0000313" key="1">
    <source>
        <dbReference type="EMBL" id="GLI22277.1"/>
    </source>
</evidence>
<reference evidence="1" key="1">
    <citation type="submission" date="2022-12" db="EMBL/GenBank/DDBJ databases">
        <title>Reference genome sequencing for broad-spectrum identification of bacterial and archaeal isolates by mass spectrometry.</title>
        <authorList>
            <person name="Sekiguchi Y."/>
            <person name="Tourlousse D.M."/>
        </authorList>
    </citation>
    <scope>NUCLEOTIDE SEQUENCE</scope>
    <source>
        <strain evidence="1">301</strain>
    </source>
</reference>
<dbReference type="InterPro" id="IPR007438">
    <property type="entry name" value="DUF488"/>
</dbReference>
<dbReference type="EMBL" id="BSDO01000002">
    <property type="protein sequence ID" value="GLI22277.1"/>
    <property type="molecule type" value="Genomic_DNA"/>
</dbReference>
<name>A0A9W6FLF2_XANFL</name>
<dbReference type="InterPro" id="IPR014519">
    <property type="entry name" value="UCP024492"/>
</dbReference>
<dbReference type="Proteomes" id="UP001144397">
    <property type="component" value="Unassembled WGS sequence"/>
</dbReference>
<organism evidence="1 2">
    <name type="scientific">Xanthobacter flavus</name>
    <dbReference type="NCBI Taxonomy" id="281"/>
    <lineage>
        <taxon>Bacteria</taxon>
        <taxon>Pseudomonadati</taxon>
        <taxon>Pseudomonadota</taxon>
        <taxon>Alphaproteobacteria</taxon>
        <taxon>Hyphomicrobiales</taxon>
        <taxon>Xanthobacteraceae</taxon>
        <taxon>Xanthobacter</taxon>
    </lineage>
</organism>
<dbReference type="Pfam" id="PF04343">
    <property type="entry name" value="DUF488"/>
    <property type="match status" value="1"/>
</dbReference>
<comment type="caution">
    <text evidence="1">The sequence shown here is derived from an EMBL/GenBank/DDBJ whole genome shotgun (WGS) entry which is preliminary data.</text>
</comment>